<protein>
    <submittedName>
        <fullName evidence="1">Uncharacterized protein</fullName>
    </submittedName>
</protein>
<dbReference type="EMBL" id="LBVL01000005">
    <property type="protein sequence ID" value="KKQ85627.1"/>
    <property type="molecule type" value="Genomic_DNA"/>
</dbReference>
<dbReference type="AlphaFoldDB" id="A0A0G0L3Q6"/>
<accession>A0A0G0L3Q6</accession>
<name>A0A0G0L3Q6_9BACT</name>
<reference evidence="1 2" key="1">
    <citation type="journal article" date="2015" name="Nature">
        <title>rRNA introns, odd ribosomes, and small enigmatic genomes across a large radiation of phyla.</title>
        <authorList>
            <person name="Brown C.T."/>
            <person name="Hug L.A."/>
            <person name="Thomas B.C."/>
            <person name="Sharon I."/>
            <person name="Castelle C.J."/>
            <person name="Singh A."/>
            <person name="Wilkins M.J."/>
            <person name="Williams K.H."/>
            <person name="Banfield J.F."/>
        </authorList>
    </citation>
    <scope>NUCLEOTIDE SEQUENCE [LARGE SCALE GENOMIC DNA]</scope>
</reference>
<evidence type="ECO:0000313" key="2">
    <source>
        <dbReference type="Proteomes" id="UP000034081"/>
    </source>
</evidence>
<evidence type="ECO:0000313" key="1">
    <source>
        <dbReference type="EMBL" id="KKQ85627.1"/>
    </source>
</evidence>
<comment type="caution">
    <text evidence="1">The sequence shown here is derived from an EMBL/GenBank/DDBJ whole genome shotgun (WGS) entry which is preliminary data.</text>
</comment>
<organism evidence="1 2">
    <name type="scientific">Candidatus Woesebacteria bacterium GW2011_GWB1_38_8</name>
    <dbReference type="NCBI Taxonomy" id="1618570"/>
    <lineage>
        <taxon>Bacteria</taxon>
        <taxon>Candidatus Woeseibacteriota</taxon>
    </lineage>
</organism>
<proteinExistence type="predicted"/>
<dbReference type="STRING" id="1618570.UT08_C0005G0078"/>
<dbReference type="Proteomes" id="UP000034081">
    <property type="component" value="Unassembled WGS sequence"/>
</dbReference>
<gene>
    <name evidence="1" type="ORF">UT08_C0005G0078</name>
</gene>
<sequence length="231" mass="27293">MKSSEEHKLKINKWLSSIKNKDSLQKIHLVVNAIQSERELGDSDLFHIPIPRLESVAEEDLKTILETLHRKKILVVGTGIVDITDNPNIIKDSEAYIAIYEEGFDYLQEKLKELVGQDRIRLMRIPPYPWKLEKDEERDKAHIKYGDETKFVFPHIWSSKFKYFEYLWNHFGLKVDFKDLYESVPTHTYPVKGKRWKTNHYIRNAIDKLRVELKNLPFIIKTSGGFTLTLH</sequence>